<keyword evidence="1" id="KW-0732">Signal</keyword>
<keyword evidence="6" id="KW-1185">Reference proteome</keyword>
<dbReference type="InterPro" id="IPR032527">
    <property type="entry name" value="DUF4959"/>
</dbReference>
<reference evidence="5 6" key="1">
    <citation type="submission" date="2015-04" db="EMBL/GenBank/DDBJ databases">
        <title>Whole genome shotgun sequence of Flavihumibacter petaseus NBRC 106054.</title>
        <authorList>
            <person name="Miyazawa S."/>
            <person name="Hosoyama A."/>
            <person name="Hashimoto M."/>
            <person name="Noguchi M."/>
            <person name="Tsuchikane K."/>
            <person name="Ohji S."/>
            <person name="Yamazoe A."/>
            <person name="Ichikawa N."/>
            <person name="Kimura A."/>
            <person name="Fujita N."/>
        </authorList>
    </citation>
    <scope>NUCLEOTIDE SEQUENCE [LARGE SCALE GENOMIC DNA]</scope>
    <source>
        <strain evidence="5 6">NBRC 106054</strain>
    </source>
</reference>
<dbReference type="RefSeq" id="WP_046370549.1">
    <property type="nucleotide sequence ID" value="NZ_BBWV01000003.1"/>
</dbReference>
<dbReference type="InterPro" id="IPR033431">
    <property type="entry name" value="DUF5126"/>
</dbReference>
<dbReference type="Pfam" id="PF16391">
    <property type="entry name" value="DUF5000"/>
    <property type="match status" value="1"/>
</dbReference>
<feature type="domain" description="DUF5000" evidence="3">
    <location>
        <begin position="250"/>
        <end position="391"/>
    </location>
</feature>
<dbReference type="PROSITE" id="PS51257">
    <property type="entry name" value="PROKAR_LIPOPROTEIN"/>
    <property type="match status" value="1"/>
</dbReference>
<evidence type="ECO:0000259" key="4">
    <source>
        <dbReference type="Pfam" id="PF17166"/>
    </source>
</evidence>
<dbReference type="EMBL" id="BBWV01000003">
    <property type="protein sequence ID" value="GAO44661.1"/>
    <property type="molecule type" value="Genomic_DNA"/>
</dbReference>
<sequence length="392" mass="44285">MLSNRILLCCWLVSLTILSCDKKADYNSPPSTDPTKPLPVTNVQSVAVNGGAEISYDLPKSDNILYVQADYKINQSVSRQTKASYYDNKLVVDGFNEEQDYQVTLTVISRAEVKSDPVTVTVHPLKPVYRLVRETITALPDFGGVFVSGTNSRKKDVGVIVMTKDQNGDWQVADQQFSAFENIKFSVRGYAAEPRDFAIFTTDKWNNVSDTLFTTLTPLYEYQLDKAKFQPYPLPTDQASDWGWEVNYLWDNDGITEGSGFHTAVGGGMPQHFTFDLGVSSQLSRYKIWERTGTYTYYHGNPKRWRIWGATNPNPDGSFDGWTLLGEFECYPKPSGLPGPSFTPEDELFAQAGFEYNFPVGLPAVRYLRFETLETWSGSSFMHMMELTFWGN</sequence>
<evidence type="ECO:0000313" key="5">
    <source>
        <dbReference type="EMBL" id="GAO44661.1"/>
    </source>
</evidence>
<feature type="chain" id="PRO_5002430225" description="DUF4959 domain-containing protein" evidence="1">
    <location>
        <begin position="20"/>
        <end position="392"/>
    </location>
</feature>
<dbReference type="Proteomes" id="UP000033121">
    <property type="component" value="Unassembled WGS sequence"/>
</dbReference>
<proteinExistence type="predicted"/>
<evidence type="ECO:0000256" key="1">
    <source>
        <dbReference type="SAM" id="SignalP"/>
    </source>
</evidence>
<gene>
    <name evidence="5" type="ORF">FPE01S_03_07000</name>
</gene>
<dbReference type="Gene3D" id="2.60.120.260">
    <property type="entry name" value="Galactose-binding domain-like"/>
    <property type="match status" value="1"/>
</dbReference>
<feature type="domain" description="DUF4959" evidence="2">
    <location>
        <begin position="19"/>
        <end position="124"/>
    </location>
</feature>
<evidence type="ECO:0000313" key="6">
    <source>
        <dbReference type="Proteomes" id="UP000033121"/>
    </source>
</evidence>
<accession>A0A0E9N4R2</accession>
<evidence type="ECO:0000259" key="2">
    <source>
        <dbReference type="Pfam" id="PF16323"/>
    </source>
</evidence>
<comment type="caution">
    <text evidence="5">The sequence shown here is derived from an EMBL/GenBank/DDBJ whole genome shotgun (WGS) entry which is preliminary data.</text>
</comment>
<dbReference type="STRING" id="1220578.FPE01S_03_07000"/>
<name>A0A0E9N4R2_9BACT</name>
<evidence type="ECO:0000259" key="3">
    <source>
        <dbReference type="Pfam" id="PF16391"/>
    </source>
</evidence>
<dbReference type="AlphaFoldDB" id="A0A0E9N4R2"/>
<organism evidence="5 6">
    <name type="scientific">Flavihumibacter petaseus NBRC 106054</name>
    <dbReference type="NCBI Taxonomy" id="1220578"/>
    <lineage>
        <taxon>Bacteria</taxon>
        <taxon>Pseudomonadati</taxon>
        <taxon>Bacteroidota</taxon>
        <taxon>Chitinophagia</taxon>
        <taxon>Chitinophagales</taxon>
        <taxon>Chitinophagaceae</taxon>
        <taxon>Flavihumibacter</taxon>
    </lineage>
</organism>
<dbReference type="InterPro" id="IPR032164">
    <property type="entry name" value="DUF5000"/>
</dbReference>
<dbReference type="OrthoDB" id="621114at2"/>
<dbReference type="Pfam" id="PF16323">
    <property type="entry name" value="DUF4959"/>
    <property type="match status" value="1"/>
</dbReference>
<evidence type="ECO:0008006" key="7">
    <source>
        <dbReference type="Google" id="ProtNLM"/>
    </source>
</evidence>
<feature type="domain" description="DUF5126" evidence="4">
    <location>
        <begin position="125"/>
        <end position="226"/>
    </location>
</feature>
<feature type="signal peptide" evidence="1">
    <location>
        <begin position="1"/>
        <end position="19"/>
    </location>
</feature>
<dbReference type="Pfam" id="PF17166">
    <property type="entry name" value="DUF5126"/>
    <property type="match status" value="1"/>
</dbReference>
<protein>
    <recommendedName>
        <fullName evidence="7">DUF4959 domain-containing protein</fullName>
    </recommendedName>
</protein>